<dbReference type="GO" id="GO:0020037">
    <property type="term" value="F:heme binding"/>
    <property type="evidence" value="ECO:0007669"/>
    <property type="project" value="InterPro"/>
</dbReference>
<keyword evidence="3" id="KW-0479">Metal-binding</keyword>
<proteinExistence type="inferred from homology"/>
<dbReference type="GO" id="GO:0005506">
    <property type="term" value="F:iron ion binding"/>
    <property type="evidence" value="ECO:0007669"/>
    <property type="project" value="InterPro"/>
</dbReference>
<dbReference type="PANTHER" id="PTHR46696">
    <property type="entry name" value="P450, PUTATIVE (EUROFUNG)-RELATED"/>
    <property type="match status" value="1"/>
</dbReference>
<comment type="similarity">
    <text evidence="2 3">Belongs to the cytochrome P450 family.</text>
</comment>
<protein>
    <submittedName>
        <fullName evidence="4">Cytochrome P450</fullName>
    </submittedName>
</protein>
<dbReference type="Pfam" id="PF00067">
    <property type="entry name" value="p450"/>
    <property type="match status" value="1"/>
</dbReference>
<dbReference type="AlphaFoldDB" id="A0A1C3XEE1"/>
<keyword evidence="3" id="KW-0503">Monooxygenase</keyword>
<comment type="cofactor">
    <cofactor evidence="1">
        <name>heme</name>
        <dbReference type="ChEBI" id="CHEBI:30413"/>
    </cofactor>
</comment>
<dbReference type="PANTHER" id="PTHR46696:SF1">
    <property type="entry name" value="CYTOCHROME P450 YJIB-RELATED"/>
    <property type="match status" value="1"/>
</dbReference>
<evidence type="ECO:0000313" key="5">
    <source>
        <dbReference type="Proteomes" id="UP000199184"/>
    </source>
</evidence>
<evidence type="ECO:0000256" key="1">
    <source>
        <dbReference type="ARBA" id="ARBA00001971"/>
    </source>
</evidence>
<sequence length="413" mass="45921">MKTTASPDVLRPAATGLKATIMAWIAEQLPLVFRILRTVRPILRIGNNFVVTRYDDVRETFLNDAAFRVPYAGKLDVIMGHQPFFLSMDDTPEYRRDTGAMRKVVQAADIPQRLAPEVERLGEMIVTESNGSLEVVDALVRRITFELYAGYFGVTDPPGGDLRVSATRLFEFQFADGGNDPSLRTEVDVMAPALRDHIQNLMDARRTSGLSQDDVLGRCLVMQAQGVPGFSDDQIRSSLMGFIVGGPPQPPMVVPQALEQLLRRPDALEGAQQAARAGDDKLLAGYVFEAMRFDPLAPFLTRTSVKVASIAKGTSRSTDVPEGASLYVAFSSAMMDERRLTDPLTFNPRRLPHEYVHFGYGLHQCFGIHMNNALLPLMLKALLKRKNLRRAEGSRGKLRKRGAFSETLYVNYD</sequence>
<dbReference type="GO" id="GO:0016705">
    <property type="term" value="F:oxidoreductase activity, acting on paired donors, with incorporation or reduction of molecular oxygen"/>
    <property type="evidence" value="ECO:0007669"/>
    <property type="project" value="InterPro"/>
</dbReference>
<accession>A0A1C3XEE1</accession>
<organism evidence="4 5">
    <name type="scientific">Bradyrhizobium shewense</name>
    <dbReference type="NCBI Taxonomy" id="1761772"/>
    <lineage>
        <taxon>Bacteria</taxon>
        <taxon>Pseudomonadati</taxon>
        <taxon>Pseudomonadota</taxon>
        <taxon>Alphaproteobacteria</taxon>
        <taxon>Hyphomicrobiales</taxon>
        <taxon>Nitrobacteraceae</taxon>
        <taxon>Bradyrhizobium</taxon>
    </lineage>
</organism>
<name>A0A1C3XEE1_9BRAD</name>
<dbReference type="InterPro" id="IPR001128">
    <property type="entry name" value="Cyt_P450"/>
</dbReference>
<keyword evidence="3" id="KW-0408">Iron</keyword>
<dbReference type="Gene3D" id="1.10.630.10">
    <property type="entry name" value="Cytochrome P450"/>
    <property type="match status" value="1"/>
</dbReference>
<evidence type="ECO:0000256" key="3">
    <source>
        <dbReference type="RuleBase" id="RU000461"/>
    </source>
</evidence>
<dbReference type="EMBL" id="FMAI01000014">
    <property type="protein sequence ID" value="SCB50660.1"/>
    <property type="molecule type" value="Genomic_DNA"/>
</dbReference>
<evidence type="ECO:0000256" key="2">
    <source>
        <dbReference type="ARBA" id="ARBA00010617"/>
    </source>
</evidence>
<dbReference type="GO" id="GO:0004497">
    <property type="term" value="F:monooxygenase activity"/>
    <property type="evidence" value="ECO:0007669"/>
    <property type="project" value="UniProtKB-KW"/>
</dbReference>
<keyword evidence="5" id="KW-1185">Reference proteome</keyword>
<dbReference type="Proteomes" id="UP000199184">
    <property type="component" value="Unassembled WGS sequence"/>
</dbReference>
<dbReference type="InterPro" id="IPR017972">
    <property type="entry name" value="Cyt_P450_CS"/>
</dbReference>
<gene>
    <name evidence="4" type="ORF">GA0061098_1014199</name>
</gene>
<dbReference type="SUPFAM" id="SSF48264">
    <property type="entry name" value="Cytochrome P450"/>
    <property type="match status" value="1"/>
</dbReference>
<keyword evidence="3" id="KW-0349">Heme</keyword>
<keyword evidence="3" id="KW-0560">Oxidoreductase</keyword>
<dbReference type="InterPro" id="IPR036396">
    <property type="entry name" value="Cyt_P450_sf"/>
</dbReference>
<dbReference type="PROSITE" id="PS00086">
    <property type="entry name" value="CYTOCHROME_P450"/>
    <property type="match status" value="1"/>
</dbReference>
<reference evidence="5" key="1">
    <citation type="submission" date="2016-08" db="EMBL/GenBank/DDBJ databases">
        <authorList>
            <person name="Varghese N."/>
            <person name="Submissions Spin"/>
        </authorList>
    </citation>
    <scope>NUCLEOTIDE SEQUENCE [LARGE SCALE GENOMIC DNA]</scope>
    <source>
        <strain evidence="5">ERR11</strain>
    </source>
</reference>
<evidence type="ECO:0000313" key="4">
    <source>
        <dbReference type="EMBL" id="SCB50660.1"/>
    </source>
</evidence>